<dbReference type="KEGG" id="lenr:94169841"/>
<gene>
    <name evidence="2" type="ORF">CUR178_02576</name>
</gene>
<dbReference type="GO" id="GO:0012505">
    <property type="term" value="C:endomembrane system"/>
    <property type="evidence" value="ECO:0007669"/>
    <property type="project" value="TreeGrafter"/>
</dbReference>
<organism evidence="2 3">
    <name type="scientific">Leishmania enriettii</name>
    <dbReference type="NCBI Taxonomy" id="5663"/>
    <lineage>
        <taxon>Eukaryota</taxon>
        <taxon>Discoba</taxon>
        <taxon>Euglenozoa</taxon>
        <taxon>Kinetoplastea</taxon>
        <taxon>Metakinetoplastina</taxon>
        <taxon>Trypanosomatida</taxon>
        <taxon>Trypanosomatidae</taxon>
        <taxon>Leishmaniinae</taxon>
        <taxon>Leishmania</taxon>
    </lineage>
</organism>
<sequence>MAPKYSSLRELGTAAISHRGEVDEVKRQLDVKHGYFDAWIYGFLENKNFSIDETVAKLHRRFAMRVNELASYELTDFMRESLRRGIIGELGNDKAGRIAFLVDTKRDHLQAKHRDEQRRSFDMIASFGTRLRPESKRC</sequence>
<dbReference type="PANTHER" id="PTHR46384:SF2">
    <property type="entry name" value="CRAL-TRIO DOMAIN-CONTAINING PROTEIN"/>
    <property type="match status" value="1"/>
</dbReference>
<dbReference type="AlphaFoldDB" id="A0A836H6K7"/>
<dbReference type="GeneID" id="94169841"/>
<keyword evidence="3" id="KW-1185">Reference proteome</keyword>
<dbReference type="PANTHER" id="PTHR46384">
    <property type="entry name" value="MOTILE SPERM DOMAIN-CONTAINING PROTEIN 2"/>
    <property type="match status" value="1"/>
</dbReference>
<evidence type="ECO:0000313" key="3">
    <source>
        <dbReference type="Proteomes" id="UP000674179"/>
    </source>
</evidence>
<evidence type="ECO:0000313" key="2">
    <source>
        <dbReference type="EMBL" id="KAG5471911.1"/>
    </source>
</evidence>
<evidence type="ECO:0000259" key="1">
    <source>
        <dbReference type="Pfam" id="PF24044"/>
    </source>
</evidence>
<accession>A0A836H6K7</accession>
<dbReference type="Pfam" id="PF24044">
    <property type="entry name" value="DUF7353"/>
    <property type="match status" value="1"/>
</dbReference>
<feature type="domain" description="DUF7353" evidence="1">
    <location>
        <begin position="10"/>
        <end position="68"/>
    </location>
</feature>
<protein>
    <recommendedName>
        <fullName evidence="1">DUF7353 domain-containing protein</fullName>
    </recommendedName>
</protein>
<dbReference type="RefSeq" id="XP_067690434.1">
    <property type="nucleotide sequence ID" value="XM_067834331.1"/>
</dbReference>
<dbReference type="InterPro" id="IPR053012">
    <property type="entry name" value="ER-organelle_contact"/>
</dbReference>
<dbReference type="OrthoDB" id="251950at2759"/>
<dbReference type="GO" id="GO:0140284">
    <property type="term" value="C:endoplasmic reticulum-endosome membrane contact site"/>
    <property type="evidence" value="ECO:0007669"/>
    <property type="project" value="TreeGrafter"/>
</dbReference>
<dbReference type="Proteomes" id="UP000674179">
    <property type="component" value="Chromosome 31"/>
</dbReference>
<dbReference type="InterPro" id="IPR055777">
    <property type="entry name" value="DUF7353"/>
</dbReference>
<reference evidence="2 3" key="1">
    <citation type="submission" date="2021-02" db="EMBL/GenBank/DDBJ databases">
        <title>Leishmania (Mundinia) enrietti genome sequencing and assembly.</title>
        <authorList>
            <person name="Almutairi H."/>
            <person name="Gatherer D."/>
        </authorList>
    </citation>
    <scope>NUCLEOTIDE SEQUENCE [LARGE SCALE GENOMIC DNA]</scope>
    <source>
        <strain evidence="2">CUR178</strain>
    </source>
</reference>
<name>A0A836H6K7_LEIEN</name>
<proteinExistence type="predicted"/>
<dbReference type="EMBL" id="JAFHKP010000031">
    <property type="protein sequence ID" value="KAG5471911.1"/>
    <property type="molecule type" value="Genomic_DNA"/>
</dbReference>
<comment type="caution">
    <text evidence="2">The sequence shown here is derived from an EMBL/GenBank/DDBJ whole genome shotgun (WGS) entry which is preliminary data.</text>
</comment>